<reference evidence="1 2" key="1">
    <citation type="submission" date="2018-08" db="EMBL/GenBank/DDBJ databases">
        <title>A genome reference for cultivated species of the human gut microbiota.</title>
        <authorList>
            <person name="Zou Y."/>
            <person name="Xue W."/>
            <person name="Luo G."/>
        </authorList>
    </citation>
    <scope>NUCLEOTIDE SEQUENCE [LARGE SCALE GENOMIC DNA]</scope>
    <source>
        <strain evidence="1 2">OF03-9BH</strain>
    </source>
</reference>
<gene>
    <name evidence="1" type="ORF">DXA68_12485</name>
</gene>
<protein>
    <submittedName>
        <fullName evidence="1">Uncharacterized protein</fullName>
    </submittedName>
</protein>
<dbReference type="Proteomes" id="UP000286075">
    <property type="component" value="Unassembled WGS sequence"/>
</dbReference>
<sequence>MKKILNISEMKQVRGGAQISSMCGEGEKLYTCTTNYGNGATSTGKVCASGAFFAEAAVIAQRFSESELTGMKVDCV</sequence>
<dbReference type="OrthoDB" id="1050266at2"/>
<dbReference type="EMBL" id="QSCF01000018">
    <property type="protein sequence ID" value="RGX78201.1"/>
    <property type="molecule type" value="Genomic_DNA"/>
</dbReference>
<dbReference type="AlphaFoldDB" id="A0A413H421"/>
<name>A0A413H421_9BACE</name>
<evidence type="ECO:0000313" key="1">
    <source>
        <dbReference type="EMBL" id="RGX78201.1"/>
    </source>
</evidence>
<proteinExistence type="predicted"/>
<accession>A0A413H421</accession>
<comment type="caution">
    <text evidence="1">The sequence shown here is derived from an EMBL/GenBank/DDBJ whole genome shotgun (WGS) entry which is preliminary data.</text>
</comment>
<evidence type="ECO:0000313" key="2">
    <source>
        <dbReference type="Proteomes" id="UP000286075"/>
    </source>
</evidence>
<organism evidence="1 2">
    <name type="scientific">Bacteroides stercorirosoris</name>
    <dbReference type="NCBI Taxonomy" id="871324"/>
    <lineage>
        <taxon>Bacteria</taxon>
        <taxon>Pseudomonadati</taxon>
        <taxon>Bacteroidota</taxon>
        <taxon>Bacteroidia</taxon>
        <taxon>Bacteroidales</taxon>
        <taxon>Bacteroidaceae</taxon>
        <taxon>Bacteroides</taxon>
    </lineage>
</organism>
<dbReference type="RefSeq" id="WP_117987647.1">
    <property type="nucleotide sequence ID" value="NZ_CABMFG010000018.1"/>
</dbReference>